<dbReference type="Pfam" id="PF00535">
    <property type="entry name" value="Glycos_transf_2"/>
    <property type="match status" value="1"/>
</dbReference>
<dbReference type="Proteomes" id="UP000199506">
    <property type="component" value="Unassembled WGS sequence"/>
</dbReference>
<feature type="domain" description="Glycosyltransferase 2-like" evidence="1">
    <location>
        <begin position="12"/>
        <end position="161"/>
    </location>
</feature>
<dbReference type="InterPro" id="IPR029044">
    <property type="entry name" value="Nucleotide-diphossugar_trans"/>
</dbReference>
<dbReference type="EMBL" id="FOAK01000012">
    <property type="protein sequence ID" value="SEL22121.1"/>
    <property type="molecule type" value="Genomic_DNA"/>
</dbReference>
<evidence type="ECO:0000313" key="3">
    <source>
        <dbReference type="Proteomes" id="UP000199506"/>
    </source>
</evidence>
<dbReference type="Gene3D" id="3.90.550.10">
    <property type="entry name" value="Spore Coat Polysaccharide Biosynthesis Protein SpsA, Chain A"/>
    <property type="match status" value="1"/>
</dbReference>
<organism evidence="2 3">
    <name type="scientific">Methanobrevibacter gottschalkii</name>
    <dbReference type="NCBI Taxonomy" id="190974"/>
    <lineage>
        <taxon>Archaea</taxon>
        <taxon>Methanobacteriati</taxon>
        <taxon>Methanobacteriota</taxon>
        <taxon>Methanomada group</taxon>
        <taxon>Methanobacteria</taxon>
        <taxon>Methanobacteriales</taxon>
        <taxon>Methanobacteriaceae</taxon>
        <taxon>Methanobrevibacter</taxon>
    </lineage>
</organism>
<dbReference type="PANTHER" id="PTHR22916">
    <property type="entry name" value="GLYCOSYLTRANSFERASE"/>
    <property type="match status" value="1"/>
</dbReference>
<dbReference type="RefSeq" id="WP_091699775.1">
    <property type="nucleotide sequence ID" value="NZ_FOAK01000012.1"/>
</dbReference>
<gene>
    <name evidence="2" type="ORF">SAMN05216439_0191</name>
</gene>
<evidence type="ECO:0000259" key="1">
    <source>
        <dbReference type="Pfam" id="PF00535"/>
    </source>
</evidence>
<dbReference type="SUPFAM" id="SSF53448">
    <property type="entry name" value="Nucleotide-diphospho-sugar transferases"/>
    <property type="match status" value="1"/>
</dbReference>
<protein>
    <submittedName>
        <fullName evidence="2">Glycosyl transferase family 2</fullName>
    </submittedName>
</protein>
<evidence type="ECO:0000313" key="2">
    <source>
        <dbReference type="EMBL" id="SEL22121.1"/>
    </source>
</evidence>
<sequence length="624" mass="74421">MIKLSNYEYKLSVVVLVYNTEIYLRDCLDSLVNQTLNDIEIICVNDESTDNSLNILNKYAKKYDNLKIINQKNQGGAIAGNNGLKIAKGEYVAIIDSDDIVVHDAYEKLYKKAKETDSDIVSGKPNIYMGYYQREVTHKNNIWDNEKTFKIDETLDIFYDVFYWNKIYKRSLITNHDIYMIPGKIYADVPLVFRAYLFANKISIIPDVVYLWRKRETEAIIKGNVETSVSKSLLDIDNMKDRLSTYYYLKDYFKEAEKEQYFNNVIKTYLERFFYPINGILKDKHYENAYLNEIRKITEDIDDIYNNDLKLRYNLFIYFIKNHLKEELKDFINFDLMEKDTITKDKEVYWNLKYFNNPKYNISNELFKVKKVEDIFIDVENINSDSEYIYVKNVKLPKNVPIKKVQICFMGLTKKYSKKHLNNYRFDLMEDPTEINLFNGKIKISDIHNINSFDVNLAVIYEDNKEELFRLKEINFPIDFNKEHWEYNEKLTFNFSKLGNLSMKNNYCENIFKIETNEESMKIIPLDEGDINYKIFIEYKQKADKVNFLINKDEFGVPLNELELKWKYSLDKHKEYKFYIQLGTAKLSLKTKYIKKFKDIQITSEIGEILLTNNKNDDILIKLK</sequence>
<accession>A0A1H7NFL2</accession>
<dbReference type="OrthoDB" id="46222at2157"/>
<proteinExistence type="predicted"/>
<dbReference type="InterPro" id="IPR001173">
    <property type="entry name" value="Glyco_trans_2-like"/>
</dbReference>
<dbReference type="CDD" id="cd00761">
    <property type="entry name" value="Glyco_tranf_GTA_type"/>
    <property type="match status" value="1"/>
</dbReference>
<keyword evidence="2" id="KW-0808">Transferase</keyword>
<reference evidence="2 3" key="1">
    <citation type="submission" date="2016-10" db="EMBL/GenBank/DDBJ databases">
        <authorList>
            <person name="de Groot N.N."/>
        </authorList>
    </citation>
    <scope>NUCLEOTIDE SEQUENCE [LARGE SCALE GENOMIC DNA]</scope>
    <source>
        <strain evidence="2 3">DSM 11978</strain>
    </source>
</reference>
<name>A0A1H7NFL2_9EURY</name>
<dbReference type="PANTHER" id="PTHR22916:SF3">
    <property type="entry name" value="UDP-GLCNAC:BETAGAL BETA-1,3-N-ACETYLGLUCOSAMINYLTRANSFERASE-LIKE PROTEIN 1"/>
    <property type="match status" value="1"/>
</dbReference>
<dbReference type="STRING" id="190974.SAMN05216439_0191"/>
<dbReference type="GO" id="GO:0016758">
    <property type="term" value="F:hexosyltransferase activity"/>
    <property type="evidence" value="ECO:0007669"/>
    <property type="project" value="UniProtKB-ARBA"/>
</dbReference>
<dbReference type="AlphaFoldDB" id="A0A1H7NFL2"/>